<evidence type="ECO:0000313" key="1">
    <source>
        <dbReference type="EMBL" id="JAD95352.1"/>
    </source>
</evidence>
<reference evidence="1" key="1">
    <citation type="submission" date="2014-09" db="EMBL/GenBank/DDBJ databases">
        <authorList>
            <person name="Magalhaes I.L.F."/>
            <person name="Oliveira U."/>
            <person name="Santos F.R."/>
            <person name="Vidigal T.H.D.A."/>
            <person name="Brescovit A.D."/>
            <person name="Santos A.J."/>
        </authorList>
    </citation>
    <scope>NUCLEOTIDE SEQUENCE</scope>
    <source>
        <tissue evidence="1">Shoot tissue taken approximately 20 cm above the soil surface</tissue>
    </source>
</reference>
<dbReference type="EMBL" id="GBRH01202543">
    <property type="protein sequence ID" value="JAD95352.1"/>
    <property type="molecule type" value="Transcribed_RNA"/>
</dbReference>
<proteinExistence type="predicted"/>
<protein>
    <submittedName>
        <fullName evidence="1">Uncharacterized protein</fullName>
    </submittedName>
</protein>
<dbReference type="AlphaFoldDB" id="A0A0A9EH27"/>
<sequence length="43" mass="4584">MKSPCFLSSASIALSTIPPEIALQENIYIVTDHLVVVVNVASL</sequence>
<reference evidence="1" key="2">
    <citation type="journal article" date="2015" name="Data Brief">
        <title>Shoot transcriptome of the giant reed, Arundo donax.</title>
        <authorList>
            <person name="Barrero R.A."/>
            <person name="Guerrero F.D."/>
            <person name="Moolhuijzen P."/>
            <person name="Goolsby J.A."/>
            <person name="Tidwell J."/>
            <person name="Bellgard S.E."/>
            <person name="Bellgard M.I."/>
        </authorList>
    </citation>
    <scope>NUCLEOTIDE SEQUENCE</scope>
    <source>
        <tissue evidence="1">Shoot tissue taken approximately 20 cm above the soil surface</tissue>
    </source>
</reference>
<name>A0A0A9EH27_ARUDO</name>
<accession>A0A0A9EH27</accession>
<organism evidence="1">
    <name type="scientific">Arundo donax</name>
    <name type="common">Giant reed</name>
    <name type="synonym">Donax arundinaceus</name>
    <dbReference type="NCBI Taxonomy" id="35708"/>
    <lineage>
        <taxon>Eukaryota</taxon>
        <taxon>Viridiplantae</taxon>
        <taxon>Streptophyta</taxon>
        <taxon>Embryophyta</taxon>
        <taxon>Tracheophyta</taxon>
        <taxon>Spermatophyta</taxon>
        <taxon>Magnoliopsida</taxon>
        <taxon>Liliopsida</taxon>
        <taxon>Poales</taxon>
        <taxon>Poaceae</taxon>
        <taxon>PACMAD clade</taxon>
        <taxon>Arundinoideae</taxon>
        <taxon>Arundineae</taxon>
        <taxon>Arundo</taxon>
    </lineage>
</organism>